<name>A0A9X4MJV1_STRSU</name>
<evidence type="ECO:0000313" key="1">
    <source>
        <dbReference type="EMBL" id="MDG4511667.1"/>
    </source>
</evidence>
<dbReference type="AlphaFoldDB" id="A0A9X4MJV1"/>
<proteinExistence type="predicted"/>
<accession>A0A9X4MJV1</accession>
<evidence type="ECO:0000313" key="2">
    <source>
        <dbReference type="Proteomes" id="UP001152879"/>
    </source>
</evidence>
<gene>
    <name evidence="1" type="ORF">NOL15_02115</name>
</gene>
<sequence>MKKHSTNYYNAFLAVAEDCPVEIAQEPPLKEPKSAVRIQYDRLKDSPYQYTSDQVIYESNGARRGISEEEFFSKGQACMRSSALSKRYGWGIHFDEEGKLALYPRESKEYQAFEKDETLTQIRGMRSSRKRD</sequence>
<comment type="caution">
    <text evidence="1">The sequence shown here is derived from an EMBL/GenBank/DDBJ whole genome shotgun (WGS) entry which is preliminary data.</text>
</comment>
<protein>
    <submittedName>
        <fullName evidence="1">DUF6157 family protein</fullName>
    </submittedName>
</protein>
<reference evidence="1" key="1">
    <citation type="submission" date="2022-07" db="EMBL/GenBank/DDBJ databases">
        <title>Whole Genome Sequencing of Streptococcus suis.</title>
        <authorList>
            <person name="Dai X."/>
            <person name="Huang J."/>
            <person name="Wang L."/>
        </authorList>
    </citation>
    <scope>NUCLEOTIDE SEQUENCE</scope>
    <source>
        <strain evidence="1">SFB2</strain>
    </source>
</reference>
<dbReference type="Pfam" id="PF19654">
    <property type="entry name" value="DUF6157"/>
    <property type="match status" value="1"/>
</dbReference>
<dbReference type="Proteomes" id="UP001152879">
    <property type="component" value="Unassembled WGS sequence"/>
</dbReference>
<dbReference type="EMBL" id="JANFML010000003">
    <property type="protein sequence ID" value="MDG4511667.1"/>
    <property type="molecule type" value="Genomic_DNA"/>
</dbReference>
<dbReference type="InterPro" id="IPR046155">
    <property type="entry name" value="DUF6157"/>
</dbReference>
<organism evidence="1 2">
    <name type="scientific">Streptococcus suis</name>
    <dbReference type="NCBI Taxonomy" id="1307"/>
    <lineage>
        <taxon>Bacteria</taxon>
        <taxon>Bacillati</taxon>
        <taxon>Bacillota</taxon>
        <taxon>Bacilli</taxon>
        <taxon>Lactobacillales</taxon>
        <taxon>Streptococcaceae</taxon>
        <taxon>Streptococcus</taxon>
    </lineage>
</organism>